<dbReference type="RefSeq" id="WP_348522491.1">
    <property type="nucleotide sequence ID" value="NZ_BSOW01000007.1"/>
</dbReference>
<keyword evidence="2 5" id="KW-0349">Heme</keyword>
<evidence type="ECO:0000256" key="3">
    <source>
        <dbReference type="ARBA" id="ARBA00022723"/>
    </source>
</evidence>
<keyword evidence="7" id="KW-0732">Signal</keyword>
<feature type="chain" id="PRO_5045241639" evidence="7">
    <location>
        <begin position="30"/>
        <end position="408"/>
    </location>
</feature>
<organism evidence="9 10">
    <name type="scientific">Bradyrhizobium iriomotense</name>
    <dbReference type="NCBI Taxonomy" id="441950"/>
    <lineage>
        <taxon>Bacteria</taxon>
        <taxon>Pseudomonadati</taxon>
        <taxon>Pseudomonadota</taxon>
        <taxon>Alphaproteobacteria</taxon>
        <taxon>Hyphomicrobiales</taxon>
        <taxon>Nitrobacteraceae</taxon>
        <taxon>Bradyrhizobium</taxon>
    </lineage>
</organism>
<keyword evidence="10" id="KW-1185">Reference proteome</keyword>
<evidence type="ECO:0000256" key="2">
    <source>
        <dbReference type="ARBA" id="ARBA00022617"/>
    </source>
</evidence>
<proteinExistence type="inferred from homology"/>
<dbReference type="SUPFAM" id="SSF53850">
    <property type="entry name" value="Periplasmic binding protein-like II"/>
    <property type="match status" value="1"/>
</dbReference>
<accession>A0ABQ6B185</accession>
<protein>
    <submittedName>
        <fullName evidence="9">Mox cytochrome C like protein</fullName>
    </submittedName>
</protein>
<evidence type="ECO:0000256" key="1">
    <source>
        <dbReference type="ARBA" id="ARBA00010742"/>
    </source>
</evidence>
<name>A0ABQ6B185_9BRAD</name>
<evidence type="ECO:0000313" key="9">
    <source>
        <dbReference type="EMBL" id="GLR85862.1"/>
    </source>
</evidence>
<evidence type="ECO:0000313" key="10">
    <source>
        <dbReference type="Proteomes" id="UP001156905"/>
    </source>
</evidence>
<keyword evidence="3 5" id="KW-0479">Metal-binding</keyword>
<feature type="signal peptide" evidence="7">
    <location>
        <begin position="1"/>
        <end position="29"/>
    </location>
</feature>
<dbReference type="InterPro" id="IPR009056">
    <property type="entry name" value="Cyt_c-like_dom"/>
</dbReference>
<reference evidence="10" key="1">
    <citation type="journal article" date="2019" name="Int. J. Syst. Evol. Microbiol.">
        <title>The Global Catalogue of Microorganisms (GCM) 10K type strain sequencing project: providing services to taxonomists for standard genome sequencing and annotation.</title>
        <authorList>
            <consortium name="The Broad Institute Genomics Platform"/>
            <consortium name="The Broad Institute Genome Sequencing Center for Infectious Disease"/>
            <person name="Wu L."/>
            <person name="Ma J."/>
        </authorList>
    </citation>
    <scope>NUCLEOTIDE SEQUENCE [LARGE SCALE GENOMIC DNA]</scope>
    <source>
        <strain evidence="10">NBRC 102520</strain>
    </source>
</reference>
<dbReference type="SUPFAM" id="SSF46626">
    <property type="entry name" value="Cytochrome c"/>
    <property type="match status" value="1"/>
</dbReference>
<evidence type="ECO:0000259" key="8">
    <source>
        <dbReference type="PROSITE" id="PS51007"/>
    </source>
</evidence>
<dbReference type="PANTHER" id="PTHR30024">
    <property type="entry name" value="ALIPHATIC SULFONATES-BINDING PROTEIN-RELATED"/>
    <property type="match status" value="1"/>
</dbReference>
<dbReference type="SMART" id="SM00062">
    <property type="entry name" value="PBPb"/>
    <property type="match status" value="1"/>
</dbReference>
<dbReference type="Pfam" id="PF13442">
    <property type="entry name" value="Cytochrome_CBB3"/>
    <property type="match status" value="1"/>
</dbReference>
<dbReference type="EMBL" id="BSOW01000007">
    <property type="protein sequence ID" value="GLR85862.1"/>
    <property type="molecule type" value="Genomic_DNA"/>
</dbReference>
<evidence type="ECO:0000256" key="4">
    <source>
        <dbReference type="ARBA" id="ARBA00023004"/>
    </source>
</evidence>
<feature type="region of interest" description="Disordered" evidence="6">
    <location>
        <begin position="274"/>
        <end position="296"/>
    </location>
</feature>
<dbReference type="Gene3D" id="3.40.190.10">
    <property type="entry name" value="Periplasmic binding protein-like II"/>
    <property type="match status" value="2"/>
</dbReference>
<dbReference type="PANTHER" id="PTHR30024:SF45">
    <property type="entry name" value="ABC TRANSPORTER SUBSTRATE-BINDING PROTEIN"/>
    <property type="match status" value="1"/>
</dbReference>
<evidence type="ECO:0000256" key="5">
    <source>
        <dbReference type="PROSITE-ProRule" id="PRU00433"/>
    </source>
</evidence>
<keyword evidence="4 5" id="KW-0408">Iron</keyword>
<dbReference type="InterPro" id="IPR001638">
    <property type="entry name" value="Solute-binding_3/MltF_N"/>
</dbReference>
<comment type="similarity">
    <text evidence="1">Belongs to the bacterial solute-binding protein SsuA/TauA family.</text>
</comment>
<gene>
    <name evidence="9" type="ORF">GCM10007857_25730</name>
</gene>
<comment type="caution">
    <text evidence="9">The sequence shown here is derived from an EMBL/GenBank/DDBJ whole genome shotgun (WGS) entry which is preliminary data.</text>
</comment>
<dbReference type="InterPro" id="IPR036909">
    <property type="entry name" value="Cyt_c-like_dom_sf"/>
</dbReference>
<dbReference type="PROSITE" id="PS51007">
    <property type="entry name" value="CYTC"/>
    <property type="match status" value="1"/>
</dbReference>
<dbReference type="Gene3D" id="1.10.760.10">
    <property type="entry name" value="Cytochrome c-like domain"/>
    <property type="match status" value="1"/>
</dbReference>
<feature type="domain" description="Cytochrome c" evidence="8">
    <location>
        <begin position="322"/>
        <end position="403"/>
    </location>
</feature>
<sequence length="408" mass="43809">MRRNHLGSGKRRNRTVAGLVAWAAASAMTAPVTTTQADEAQPFRLCADPTNLPFSSDSPSQPGFYVEIGQALAQALGQPIAYDWYKSYFGKRTVRVTLLGKQCDAMIGLPRSEDFMGPAVIFSNSFAKEGYALVAAKGRAIGGVDGLKGKRVAVQFASTPQNLLASRDDIQKVTVLSPEEGMQVLDQGKADVAFIWGPVAGWLNKTTYKDRYQIELTEGEGLSWDAAIGFAKTSTELRDRVDAILPQLHKTIADLAMKYGLPTGQPVRFGASPAVPAGTTTGTGTGAQAGAQTGAQTGAQVTEVANVVATETKGDAAAPSAEAVGTGKEIFNGTCAHCHGPDAIQSERKIDLRLLRHRYGDEMREKYWTTVHEGRPAKGMPAWNEVFTDDQFDNIYSFLLTVQSESND</sequence>
<dbReference type="Proteomes" id="UP001156905">
    <property type="component" value="Unassembled WGS sequence"/>
</dbReference>
<evidence type="ECO:0000256" key="7">
    <source>
        <dbReference type="SAM" id="SignalP"/>
    </source>
</evidence>
<evidence type="ECO:0000256" key="6">
    <source>
        <dbReference type="SAM" id="MobiDB-lite"/>
    </source>
</evidence>